<feature type="signal peptide" evidence="1">
    <location>
        <begin position="1"/>
        <end position="19"/>
    </location>
</feature>
<protein>
    <recommendedName>
        <fullName evidence="4">Nicotinate-nucleotide adenylyltransferase</fullName>
    </recommendedName>
</protein>
<evidence type="ECO:0008006" key="4">
    <source>
        <dbReference type="Google" id="ProtNLM"/>
    </source>
</evidence>
<dbReference type="EMBL" id="SSMC01000002">
    <property type="protein sequence ID" value="THD67850.1"/>
    <property type="molecule type" value="Genomic_DNA"/>
</dbReference>
<keyword evidence="3" id="KW-1185">Reference proteome</keyword>
<evidence type="ECO:0000313" key="3">
    <source>
        <dbReference type="Proteomes" id="UP000305939"/>
    </source>
</evidence>
<name>A0A4S3M0A5_9FLAO</name>
<comment type="caution">
    <text evidence="2">The sequence shown here is derived from an EMBL/GenBank/DDBJ whole genome shotgun (WGS) entry which is preliminary data.</text>
</comment>
<evidence type="ECO:0000313" key="2">
    <source>
        <dbReference type="EMBL" id="THD67850.1"/>
    </source>
</evidence>
<reference evidence="2 3" key="1">
    <citation type="submission" date="2019-04" db="EMBL/GenBank/DDBJ databases">
        <title>Draft genome sequence of Robertkochia marina CC-AMO-30D.</title>
        <authorList>
            <person name="Hameed A."/>
            <person name="Lin S.-Y."/>
            <person name="Shahina M."/>
            <person name="Lai W.-A."/>
            <person name="Young C.-C."/>
        </authorList>
    </citation>
    <scope>NUCLEOTIDE SEQUENCE [LARGE SCALE GENOMIC DNA]</scope>
    <source>
        <strain evidence="2 3">CC-AMO-30D</strain>
    </source>
</reference>
<accession>A0A4S3M0A5</accession>
<gene>
    <name evidence="2" type="ORF">E7Z59_09375</name>
</gene>
<evidence type="ECO:0000256" key="1">
    <source>
        <dbReference type="SAM" id="SignalP"/>
    </source>
</evidence>
<dbReference type="Proteomes" id="UP000305939">
    <property type="component" value="Unassembled WGS sequence"/>
</dbReference>
<feature type="chain" id="PRO_5020979822" description="Nicotinate-nucleotide adenylyltransferase" evidence="1">
    <location>
        <begin position="20"/>
        <end position="173"/>
    </location>
</feature>
<keyword evidence="1" id="KW-0732">Signal</keyword>
<proteinExistence type="predicted"/>
<dbReference type="RefSeq" id="WP_136336055.1">
    <property type="nucleotide sequence ID" value="NZ_QXMP01000012.1"/>
</dbReference>
<dbReference type="AlphaFoldDB" id="A0A4S3M0A5"/>
<sequence>MKTLVVTVLAILSFGIITAQETPVVLEDVVVSSKNQKFLNAVQDDYTPDVAREMEALAARYELNQPHTPYYLTHLDNITETDYVVEFFSTKGYMYALYDENGDISVCSERYKDISLPKPVRDQVYNENEGWQIDKNQYKSVFKNDKLIKKEYKMHLSNGNDSRVVVVDVHNRN</sequence>
<organism evidence="2 3">
    <name type="scientific">Robertkochia marina</name>
    <dbReference type="NCBI Taxonomy" id="1227945"/>
    <lineage>
        <taxon>Bacteria</taxon>
        <taxon>Pseudomonadati</taxon>
        <taxon>Bacteroidota</taxon>
        <taxon>Flavobacteriia</taxon>
        <taxon>Flavobacteriales</taxon>
        <taxon>Flavobacteriaceae</taxon>
        <taxon>Robertkochia</taxon>
    </lineage>
</organism>
<dbReference type="OrthoDB" id="668160at2"/>